<feature type="region of interest" description="Disordered" evidence="1">
    <location>
        <begin position="1158"/>
        <end position="1188"/>
    </location>
</feature>
<accession>A0A813AFP8</accession>
<organism evidence="4 5">
    <name type="scientific">Symbiodinium necroappetens</name>
    <dbReference type="NCBI Taxonomy" id="1628268"/>
    <lineage>
        <taxon>Eukaryota</taxon>
        <taxon>Sar</taxon>
        <taxon>Alveolata</taxon>
        <taxon>Dinophyceae</taxon>
        <taxon>Suessiales</taxon>
        <taxon>Symbiodiniaceae</taxon>
        <taxon>Symbiodinium</taxon>
    </lineage>
</organism>
<keyword evidence="3" id="KW-0732">Signal</keyword>
<evidence type="ECO:0000256" key="2">
    <source>
        <dbReference type="SAM" id="Phobius"/>
    </source>
</evidence>
<sequence length="1188" mass="132732">MAFLMAMFLTLPALHAAVDGDARCLCKNNHTEKDIEKHGLIYESNQTGETRDYSTFGIGCKSHKRDAEFAQRIYKHWSAEQLHCSEEGNGPSGTNDPWCSANWCYIENARNCSLDWQHGHLGPVSYATCGNVHDGWPDYLVRSMAPRLQGDPLRVLHLESSLDKDYMGNSQCDDSNGVHCEGLFFRFWKASLSVLEQLNVSVISTLIKKHESIDDYFDNIRRAFDQRVESWENLTGFREKKWTNYDICAFATALGWVDLCSGQFALNRERQELTFMVELHTTPAFIISQSSCHFAEFWWWIKVFRADTWWFILGTFFILILSITTLNGKFAALATPGDLTAEARASLARNLCLVCEGLFEAFVEGSTEKTDHDSQDEDGKLWLSCARKVAVMGLKVFILVTTTIYCATLTTDLVVERQRQGKFPTLEAVKASTDNVTICLHEVYRTSMLPHERAHINTSYYWSWEELMGNYTNRVCDAAIIDEEAWTSFRAHRRLCDSYKPDMPTFYMSTGVTVSRRAYRTLEAFRYNTTAAAFELDSPDNHALRDEFLDGCPPNSPAQLCETKEVPWEPFQSVALVGMVPVVVGILVVGVKRGKEADDKAALFPCLLQRLNDCSSWVQSQQEQPEDPSLRNENQQPQALDRAPLGHRFHLDFGSEVLDAPSPRPFGLRGTANIGGNSTATKRTAQAAGHGSSRGRSRRGFGLGLNGGRGKGSSTEVEVGSLRGILLLVGGGGYARLSLDCRAARESHGLGLVSAETASAGILRWHLGSQEESAGPRCIKSQQGDDWLIIGIIPAEKAEEAPRMTGSYGIKSKEAYTDVRHPVACRYIEVIADLDARVAKDALWQLPDCNIEVLEEDAWRLRFLEEFHGQRPVLLRGWSSEATQKLAERLENETMLSEFGKMEVRVGRGFFFHVQGQAEESLPLEDFVRSMPNDNYLFDFGEFMEQSGLSANWSLPPVLEQLGTYDTSSVPLRLALGSTGLLPLAAAGTEAMGNLCAREDDKNWRGRGFVPPQWECVSEPGDLLYVPEGFQHATASLGYSVAVVQQARRALPWSAVFHRHAAVQASREKQQKQAVKLAKKAAKLDPTNSDLWLTLAQIHQGPDSDSAAKMVKYCEKGLKANPLCGKTRLHLLMAYNSLGLAHKTQELRKKIAHLKFESKSKLKPKALREPETPKRLKSHSLNPENATP</sequence>
<feature type="chain" id="PRO_5032844599" evidence="3">
    <location>
        <begin position="17"/>
        <end position="1188"/>
    </location>
</feature>
<dbReference type="AlphaFoldDB" id="A0A813AFP8"/>
<evidence type="ECO:0000313" key="4">
    <source>
        <dbReference type="EMBL" id="CAE7866660.1"/>
    </source>
</evidence>
<feature type="compositionally biased region" description="Basic and acidic residues" evidence="1">
    <location>
        <begin position="1158"/>
        <end position="1174"/>
    </location>
</feature>
<reference evidence="4" key="1">
    <citation type="submission" date="2021-02" db="EMBL/GenBank/DDBJ databases">
        <authorList>
            <person name="Dougan E. K."/>
            <person name="Rhodes N."/>
            <person name="Thang M."/>
            <person name="Chan C."/>
        </authorList>
    </citation>
    <scope>NUCLEOTIDE SEQUENCE</scope>
</reference>
<proteinExistence type="predicted"/>
<dbReference type="Gene3D" id="1.25.40.10">
    <property type="entry name" value="Tetratricopeptide repeat domain"/>
    <property type="match status" value="1"/>
</dbReference>
<evidence type="ECO:0000256" key="3">
    <source>
        <dbReference type="SAM" id="SignalP"/>
    </source>
</evidence>
<protein>
    <submittedName>
        <fullName evidence="4">Uncharacterized protein</fullName>
    </submittedName>
</protein>
<feature type="region of interest" description="Disordered" evidence="1">
    <location>
        <begin position="662"/>
        <end position="714"/>
    </location>
</feature>
<gene>
    <name evidence="4" type="ORF">SNEC2469_LOCUS27782</name>
</gene>
<dbReference type="Proteomes" id="UP000601435">
    <property type="component" value="Unassembled WGS sequence"/>
</dbReference>
<evidence type="ECO:0000313" key="5">
    <source>
        <dbReference type="Proteomes" id="UP000601435"/>
    </source>
</evidence>
<feature type="compositionally biased region" description="Polar residues" evidence="1">
    <location>
        <begin position="1179"/>
        <end position="1188"/>
    </location>
</feature>
<dbReference type="InterPro" id="IPR011990">
    <property type="entry name" value="TPR-like_helical_dom_sf"/>
</dbReference>
<feature type="transmembrane region" description="Helical" evidence="2">
    <location>
        <begin position="389"/>
        <end position="410"/>
    </location>
</feature>
<feature type="transmembrane region" description="Helical" evidence="2">
    <location>
        <begin position="309"/>
        <end position="326"/>
    </location>
</feature>
<feature type="compositionally biased region" description="Gly residues" evidence="1">
    <location>
        <begin position="701"/>
        <end position="711"/>
    </location>
</feature>
<keyword evidence="2" id="KW-0472">Membrane</keyword>
<evidence type="ECO:0000256" key="1">
    <source>
        <dbReference type="SAM" id="MobiDB-lite"/>
    </source>
</evidence>
<feature type="compositionally biased region" description="Polar residues" evidence="1">
    <location>
        <begin position="674"/>
        <end position="684"/>
    </location>
</feature>
<dbReference type="SUPFAM" id="SSF51197">
    <property type="entry name" value="Clavaminate synthase-like"/>
    <property type="match status" value="1"/>
</dbReference>
<feature type="signal peptide" evidence="3">
    <location>
        <begin position="1"/>
        <end position="16"/>
    </location>
</feature>
<dbReference type="EMBL" id="CAJNJA010059142">
    <property type="protein sequence ID" value="CAE7866660.1"/>
    <property type="molecule type" value="Genomic_DNA"/>
</dbReference>
<keyword evidence="2" id="KW-1133">Transmembrane helix</keyword>
<comment type="caution">
    <text evidence="4">The sequence shown here is derived from an EMBL/GenBank/DDBJ whole genome shotgun (WGS) entry which is preliminary data.</text>
</comment>
<dbReference type="SUPFAM" id="SSF48452">
    <property type="entry name" value="TPR-like"/>
    <property type="match status" value="1"/>
</dbReference>
<keyword evidence="5" id="KW-1185">Reference proteome</keyword>
<keyword evidence="2" id="KW-0812">Transmembrane</keyword>
<name>A0A813AFP8_9DINO</name>
<dbReference type="OrthoDB" id="409202at2759"/>